<organism evidence="1 2">
    <name type="scientific">Monilinia laxa</name>
    <name type="common">Brown rot fungus</name>
    <name type="synonym">Sclerotinia laxa</name>
    <dbReference type="NCBI Taxonomy" id="61186"/>
    <lineage>
        <taxon>Eukaryota</taxon>
        <taxon>Fungi</taxon>
        <taxon>Dikarya</taxon>
        <taxon>Ascomycota</taxon>
        <taxon>Pezizomycotina</taxon>
        <taxon>Leotiomycetes</taxon>
        <taxon>Helotiales</taxon>
        <taxon>Sclerotiniaceae</taxon>
        <taxon>Monilinia</taxon>
    </lineage>
</organism>
<sequence>MRTPESHEDNDRTSSSQLWPHTLTKVPGFTCKGIMSVKGLSKVIRGSECFFKHASLNLTRQKRSFASSPVCQRVGNVPSFSPTSSPELDALLSKYRKNLFLPSHLSEYDQQLVYGDRHAQSLLTEPVKVQIGEEEFVLEHINRLKDIPSTVKGFRQILNLMTEPKDWDNLPNLLEGLHDCKRTLSGPLSCQMIRRAGLLGRMDTVIESARRVHYTGFSLRDEEVVMQIMYWIQHKAQISGFEEKETKQALAWAETVVDLLEDPKHAGHKGQLLVEGANDVRALPEVIGILLQLAAVRAVKHTDGKDVDGKVVTYTTRLLGTRYDLSTSLLNMKRPEIRIYSKADPLNSEVANQTKTDGTDYSTKEIQSKTLRAKNHWLVAAVPVLHGMKAAQKVFGPDTIASAKLKENIPRLEKRVNRYATELKVASAGNLGVRTYTSLFGSA</sequence>
<gene>
    <name evidence="1" type="ORF">EYC80_008003</name>
</gene>
<evidence type="ECO:0000313" key="2">
    <source>
        <dbReference type="Proteomes" id="UP000326757"/>
    </source>
</evidence>
<dbReference type="Proteomes" id="UP000326757">
    <property type="component" value="Unassembled WGS sequence"/>
</dbReference>
<dbReference type="AlphaFoldDB" id="A0A5N6JVC1"/>
<name>A0A5N6JVC1_MONLA</name>
<dbReference type="OrthoDB" id="5405126at2759"/>
<accession>A0A5N6JVC1</accession>
<comment type="caution">
    <text evidence="1">The sequence shown here is derived from an EMBL/GenBank/DDBJ whole genome shotgun (WGS) entry which is preliminary data.</text>
</comment>
<proteinExistence type="predicted"/>
<keyword evidence="2" id="KW-1185">Reference proteome</keyword>
<reference evidence="1 2" key="1">
    <citation type="submission" date="2019-06" db="EMBL/GenBank/DDBJ databases">
        <title>Genome Sequence of the Brown Rot Fungal Pathogen Monilinia laxa.</title>
        <authorList>
            <person name="De Miccolis Angelini R.M."/>
            <person name="Landi L."/>
            <person name="Abate D."/>
            <person name="Pollastro S."/>
            <person name="Romanazzi G."/>
            <person name="Faretra F."/>
        </authorList>
    </citation>
    <scope>NUCLEOTIDE SEQUENCE [LARGE SCALE GENOMIC DNA]</scope>
    <source>
        <strain evidence="1 2">Mlax316</strain>
    </source>
</reference>
<dbReference type="EMBL" id="VIGI01000013">
    <property type="protein sequence ID" value="KAB8292261.1"/>
    <property type="molecule type" value="Genomic_DNA"/>
</dbReference>
<protein>
    <submittedName>
        <fullName evidence="1">Uncharacterized protein</fullName>
    </submittedName>
</protein>
<evidence type="ECO:0000313" key="1">
    <source>
        <dbReference type="EMBL" id="KAB8292261.1"/>
    </source>
</evidence>